<dbReference type="Proteomes" id="UP001172217">
    <property type="component" value="Unassembled WGS sequence"/>
</dbReference>
<reference evidence="1" key="1">
    <citation type="submission" date="2023-07" db="EMBL/GenBank/DDBJ databases">
        <title>A collection of bacterial strains from the Burkholderia cepacia Research Laboratory and Repository.</title>
        <authorList>
            <person name="Lipuma J."/>
            <person name="Spilker T."/>
            <person name="Caverly L."/>
        </authorList>
    </citation>
    <scope>NUCLEOTIDE SEQUENCE</scope>
    <source>
        <strain evidence="1">AU45194</strain>
    </source>
</reference>
<proteinExistence type="predicted"/>
<dbReference type="SUPFAM" id="SSF56399">
    <property type="entry name" value="ADP-ribosylation"/>
    <property type="match status" value="1"/>
</dbReference>
<comment type="caution">
    <text evidence="1">The sequence shown here is derived from an EMBL/GenBank/DDBJ whole genome shotgun (WGS) entry which is preliminary data.</text>
</comment>
<evidence type="ECO:0000313" key="1">
    <source>
        <dbReference type="EMBL" id="MDN7522466.1"/>
    </source>
</evidence>
<dbReference type="Gene3D" id="3.20.170.30">
    <property type="match status" value="1"/>
</dbReference>
<organism evidence="1 2">
    <name type="scientific">Burkholderia orbicola</name>
    <dbReference type="NCBI Taxonomy" id="2978683"/>
    <lineage>
        <taxon>Bacteria</taxon>
        <taxon>Pseudomonadati</taxon>
        <taxon>Pseudomonadota</taxon>
        <taxon>Betaproteobacteria</taxon>
        <taxon>Burkholderiales</taxon>
        <taxon>Burkholderiaceae</taxon>
        <taxon>Burkholderia</taxon>
        <taxon>Burkholderia cepacia complex</taxon>
    </lineage>
</organism>
<protein>
    <submittedName>
        <fullName evidence="1">Uncharacterized protein</fullName>
    </submittedName>
</protein>
<accession>A0ABT8NLN2</accession>
<name>A0ABT8NLN2_9BURK</name>
<dbReference type="InterPro" id="IPR042081">
    <property type="entry name" value="RNA_2'-PTrans_C"/>
</dbReference>
<evidence type="ECO:0000313" key="2">
    <source>
        <dbReference type="Proteomes" id="UP001172217"/>
    </source>
</evidence>
<dbReference type="EMBL" id="JAUJQL010000003">
    <property type="protein sequence ID" value="MDN7522466.1"/>
    <property type="molecule type" value="Genomic_DNA"/>
</dbReference>
<sequence length="45" mass="4898">MPAILAVEAQRMHRQGHTVFVAENGVRLTDAVPAECLPPIDTRAD</sequence>
<keyword evidence="2" id="KW-1185">Reference proteome</keyword>
<dbReference type="RefSeq" id="WP_239068198.1">
    <property type="nucleotide sequence ID" value="NZ_JAUJQL010000003.1"/>
</dbReference>
<gene>
    <name evidence="1" type="ORF">QZM70_05925</name>
</gene>